<proteinExistence type="predicted"/>
<dbReference type="PANTHER" id="PTHR47829">
    <property type="entry name" value="HYDROLASE, PUTATIVE (AFU_ORTHOLOGUE AFUA_1G12880)-RELATED"/>
    <property type="match status" value="1"/>
</dbReference>
<dbReference type="AlphaFoldDB" id="A0A9W8B827"/>
<dbReference type="EMBL" id="JANBQB010000221">
    <property type="protein sequence ID" value="KAJ1979393.1"/>
    <property type="molecule type" value="Genomic_DNA"/>
</dbReference>
<feature type="domain" description="Aminoglycoside phosphotransferase" evidence="1">
    <location>
        <begin position="38"/>
        <end position="269"/>
    </location>
</feature>
<dbReference type="Gene3D" id="3.30.200.20">
    <property type="entry name" value="Phosphorylase Kinase, domain 1"/>
    <property type="match status" value="1"/>
</dbReference>
<comment type="caution">
    <text evidence="2">The sequence shown here is derived from an EMBL/GenBank/DDBJ whole genome shotgun (WGS) entry which is preliminary data.</text>
</comment>
<dbReference type="CDD" id="cd05154">
    <property type="entry name" value="ACAD10_11_N-like"/>
    <property type="match status" value="1"/>
</dbReference>
<keyword evidence="3" id="KW-1185">Reference proteome</keyword>
<evidence type="ECO:0000313" key="3">
    <source>
        <dbReference type="Proteomes" id="UP001151582"/>
    </source>
</evidence>
<dbReference type="PANTHER" id="PTHR47829:SF3">
    <property type="entry name" value="AMINOGLYCOSIDE PHOSPHOTRANSFERASE DOMAIN-CONTAINING PROTEIN"/>
    <property type="match status" value="1"/>
</dbReference>
<dbReference type="Gene3D" id="3.90.1200.10">
    <property type="match status" value="1"/>
</dbReference>
<reference evidence="2" key="1">
    <citation type="submission" date="2022-07" db="EMBL/GenBank/DDBJ databases">
        <title>Phylogenomic reconstructions and comparative analyses of Kickxellomycotina fungi.</title>
        <authorList>
            <person name="Reynolds N.K."/>
            <person name="Stajich J.E."/>
            <person name="Barry K."/>
            <person name="Grigoriev I.V."/>
            <person name="Crous P."/>
            <person name="Smith M.E."/>
        </authorList>
    </citation>
    <scope>NUCLEOTIDE SEQUENCE</scope>
    <source>
        <strain evidence="2">RSA 567</strain>
    </source>
</reference>
<sequence length="375" mass="41880">MAQGQTTSTVRSGHEVNVSRLQGYLTANVEHLIAPLRIRQFNLGQSNPTYLITDAVGQKYVLRKKPPGTLLAKSAHAIEREYRVLAALGQYTDIPVPKVYCLCEDVSVIGTPFYVMQFLEGRIFDNIRLPKIAPKDRHLYWKAAVQTLAQLHQVEYAKVGLEGYGRQANFYPRQLQSLSKIAHVQARVQDAQGNTVGELDRLAEFTSWMLGNQCPDATTLVHGDYKMDNLVFHPTQPKIIGILDWELSTLGHPLSDLANLLQPFSTPNDTPSVVLRGFKGAPGSETQSLPTENELIDLYSRLTQRNVKAHWYFNVAFGYFRLAVIAQGIAARRAKNQASSAQAKLHGDMFPLVMGLANGVMDHQRNRTKLLKSCL</sequence>
<gene>
    <name evidence="2" type="ORF">H4R34_002845</name>
</gene>
<organism evidence="2 3">
    <name type="scientific">Dimargaris verticillata</name>
    <dbReference type="NCBI Taxonomy" id="2761393"/>
    <lineage>
        <taxon>Eukaryota</taxon>
        <taxon>Fungi</taxon>
        <taxon>Fungi incertae sedis</taxon>
        <taxon>Zoopagomycota</taxon>
        <taxon>Kickxellomycotina</taxon>
        <taxon>Dimargaritomycetes</taxon>
        <taxon>Dimargaritales</taxon>
        <taxon>Dimargaritaceae</taxon>
        <taxon>Dimargaris</taxon>
    </lineage>
</organism>
<dbReference type="InterPro" id="IPR002575">
    <property type="entry name" value="Aminoglycoside_PTrfase"/>
</dbReference>
<dbReference type="InterPro" id="IPR052898">
    <property type="entry name" value="ACAD10-like"/>
</dbReference>
<name>A0A9W8B827_9FUNG</name>
<evidence type="ECO:0000259" key="1">
    <source>
        <dbReference type="Pfam" id="PF01636"/>
    </source>
</evidence>
<protein>
    <recommendedName>
        <fullName evidence="1">Aminoglycoside phosphotransferase domain-containing protein</fullName>
    </recommendedName>
</protein>
<dbReference type="OrthoDB" id="191037at2759"/>
<accession>A0A9W8B827</accession>
<dbReference type="InterPro" id="IPR011009">
    <property type="entry name" value="Kinase-like_dom_sf"/>
</dbReference>
<evidence type="ECO:0000313" key="2">
    <source>
        <dbReference type="EMBL" id="KAJ1979393.1"/>
    </source>
</evidence>
<dbReference type="Pfam" id="PF01636">
    <property type="entry name" value="APH"/>
    <property type="match status" value="1"/>
</dbReference>
<dbReference type="Proteomes" id="UP001151582">
    <property type="component" value="Unassembled WGS sequence"/>
</dbReference>
<dbReference type="SUPFAM" id="SSF56112">
    <property type="entry name" value="Protein kinase-like (PK-like)"/>
    <property type="match status" value="1"/>
</dbReference>
<dbReference type="InterPro" id="IPR041726">
    <property type="entry name" value="ACAD10_11_N"/>
</dbReference>